<comment type="similarity">
    <text evidence="6">Belongs to the ABC-4 integral membrane protein family.</text>
</comment>
<feature type="transmembrane region" description="Helical" evidence="7">
    <location>
        <begin position="757"/>
        <end position="782"/>
    </location>
</feature>
<feature type="transmembrane region" description="Helical" evidence="7">
    <location>
        <begin position="723"/>
        <end position="745"/>
    </location>
</feature>
<comment type="subcellular location">
    <subcellularLocation>
        <location evidence="1">Cell membrane</location>
        <topology evidence="1">Multi-pass membrane protein</topology>
    </subcellularLocation>
</comment>
<evidence type="ECO:0000256" key="3">
    <source>
        <dbReference type="ARBA" id="ARBA00022692"/>
    </source>
</evidence>
<feature type="domain" description="ABC3 transporter permease C-terminal" evidence="8">
    <location>
        <begin position="673"/>
        <end position="787"/>
    </location>
</feature>
<dbReference type="RefSeq" id="WP_068529717.1">
    <property type="nucleotide sequence ID" value="NZ_LVJH01000006.1"/>
</dbReference>
<keyword evidence="5 7" id="KW-0472">Membrane</keyword>
<accession>A0A168ML38</accession>
<proteinExistence type="inferred from homology"/>
<feature type="domain" description="ABC3 transporter permease C-terminal" evidence="8">
    <location>
        <begin position="252"/>
        <end position="372"/>
    </location>
</feature>
<keyword evidence="3 7" id="KW-0812">Transmembrane</keyword>
<dbReference type="Proteomes" id="UP000076967">
    <property type="component" value="Unassembled WGS sequence"/>
</dbReference>
<comment type="caution">
    <text evidence="9">The sequence shown here is derived from an EMBL/GenBank/DDBJ whole genome shotgun (WGS) entry which is preliminary data.</text>
</comment>
<feature type="transmembrane region" description="Helical" evidence="7">
    <location>
        <begin position="345"/>
        <end position="363"/>
    </location>
</feature>
<evidence type="ECO:0000256" key="7">
    <source>
        <dbReference type="SAM" id="Phobius"/>
    </source>
</evidence>
<keyword evidence="2" id="KW-1003">Cell membrane</keyword>
<dbReference type="InterPro" id="IPR050250">
    <property type="entry name" value="Macrolide_Exporter_MacB"/>
</dbReference>
<dbReference type="InterPro" id="IPR003838">
    <property type="entry name" value="ABC3_permease_C"/>
</dbReference>
<dbReference type="GO" id="GO:0022857">
    <property type="term" value="F:transmembrane transporter activity"/>
    <property type="evidence" value="ECO:0007669"/>
    <property type="project" value="TreeGrafter"/>
</dbReference>
<evidence type="ECO:0000256" key="6">
    <source>
        <dbReference type="ARBA" id="ARBA00038076"/>
    </source>
</evidence>
<evidence type="ECO:0000259" key="8">
    <source>
        <dbReference type="Pfam" id="PF02687"/>
    </source>
</evidence>
<feature type="transmembrane region" description="Helical" evidence="7">
    <location>
        <begin position="248"/>
        <end position="274"/>
    </location>
</feature>
<sequence>MKPTINIRDIALKNLLLNKMRTLLMIMTVALSVSLIVLTLTYFYSDDVRQKQSAINEMGPYHLQYDSLTEEQLRNIVASKSISRSYKSSLAREIEVNPFSELDINMAVLNTEGINTGLLELSKGRAPTAVNEIVLDEWVIQTLGLPLEVNQKIQLTIKAHETESFVIVGIMGDIAVRKAANAGLMLVSERFIEKYSPKYETNLFVLLNTDYNASQLGRSIGEKAGLNSKQIKINERYTGAYETDASTIISAIFLLFFIVIVAATVIFNIFYIYISQKIRQFGILKAIGATPWQLRSLIYLEGMFIGLLGSIAGLMGGSALGYLFIPFMGNSSNLGATLYVATSPYILLFAFILGVIMVLISIGSPARKVARISEIEAIQYNPTQIMTKKMNTSKFNHKVTMMTLIEANFSRNRKRTVITILSLTLTGLIFIVAASILSSMNIGNMAASMVQGDYKLSGKTASRTDNPLNGSLMNEIKNMDGITDIHTEMYDDLIYNAEDATRHIILQDQQQSYAQVRANLYGYNDSLVQIALNGLNNGTTTLDEMRNNHNVIALTDENRKYKIGDKVRVTTFEDVGKEIELTIVGTVPTYITYKGSESDGGILIAHQNLFKELSLDQRVQQLSVSADGSNKEQVEHALKEIANSQQHIQFTSFEESFNEFNTMKQVIQTAAYSFVAALILISIFNLVNSSVSSVLSRIREISMLEAVGLSNYQLFRMLLAEGLVYIIISLGLILGIGLPAGYFLVQLFKKEATYAVYQFPILPIVILIACYGLTQLFVTLYLQRMLYKTSLIERMKYVE</sequence>
<dbReference type="STRING" id="494026.PGLA_05165"/>
<feature type="transmembrane region" description="Helical" evidence="7">
    <location>
        <begin position="21"/>
        <end position="44"/>
    </location>
</feature>
<keyword evidence="10" id="KW-1185">Reference proteome</keyword>
<name>A0A168ML38_9BACL</name>
<dbReference type="GO" id="GO:0005886">
    <property type="term" value="C:plasma membrane"/>
    <property type="evidence" value="ECO:0007669"/>
    <property type="project" value="UniProtKB-SubCell"/>
</dbReference>
<protein>
    <recommendedName>
        <fullName evidence="8">ABC3 transporter permease C-terminal domain-containing protein</fullName>
    </recommendedName>
</protein>
<evidence type="ECO:0000313" key="10">
    <source>
        <dbReference type="Proteomes" id="UP000076967"/>
    </source>
</evidence>
<dbReference type="PANTHER" id="PTHR30572:SF4">
    <property type="entry name" value="ABC TRANSPORTER PERMEASE YTRF"/>
    <property type="match status" value="1"/>
</dbReference>
<dbReference type="OrthoDB" id="9793166at2"/>
<keyword evidence="4 7" id="KW-1133">Transmembrane helix</keyword>
<dbReference type="EMBL" id="LVJH01000006">
    <property type="protein sequence ID" value="OAB44803.1"/>
    <property type="molecule type" value="Genomic_DNA"/>
</dbReference>
<organism evidence="9 10">
    <name type="scientific">Paenibacillus glacialis</name>
    <dbReference type="NCBI Taxonomy" id="494026"/>
    <lineage>
        <taxon>Bacteria</taxon>
        <taxon>Bacillati</taxon>
        <taxon>Bacillota</taxon>
        <taxon>Bacilli</taxon>
        <taxon>Bacillales</taxon>
        <taxon>Paenibacillaceae</taxon>
        <taxon>Paenibacillus</taxon>
    </lineage>
</organism>
<feature type="transmembrane region" description="Helical" evidence="7">
    <location>
        <begin position="417"/>
        <end position="437"/>
    </location>
</feature>
<evidence type="ECO:0000313" key="9">
    <source>
        <dbReference type="EMBL" id="OAB44803.1"/>
    </source>
</evidence>
<feature type="transmembrane region" description="Helical" evidence="7">
    <location>
        <begin position="670"/>
        <end position="687"/>
    </location>
</feature>
<evidence type="ECO:0000256" key="2">
    <source>
        <dbReference type="ARBA" id="ARBA00022475"/>
    </source>
</evidence>
<dbReference type="AlphaFoldDB" id="A0A168ML38"/>
<reference evidence="9 10" key="1">
    <citation type="submission" date="2016-03" db="EMBL/GenBank/DDBJ databases">
        <title>Draft genome sequence of Paenibacillus glacialis DSM 22343.</title>
        <authorList>
            <person name="Shin S.-K."/>
            <person name="Yi H."/>
        </authorList>
    </citation>
    <scope>NUCLEOTIDE SEQUENCE [LARGE SCALE GENOMIC DNA]</scope>
    <source>
        <strain evidence="9 10">DSM 22343</strain>
    </source>
</reference>
<evidence type="ECO:0000256" key="4">
    <source>
        <dbReference type="ARBA" id="ARBA00022989"/>
    </source>
</evidence>
<evidence type="ECO:0000256" key="1">
    <source>
        <dbReference type="ARBA" id="ARBA00004651"/>
    </source>
</evidence>
<gene>
    <name evidence="9" type="ORF">PGLA_05165</name>
</gene>
<evidence type="ECO:0000256" key="5">
    <source>
        <dbReference type="ARBA" id="ARBA00023136"/>
    </source>
</evidence>
<dbReference type="Pfam" id="PF02687">
    <property type="entry name" value="FtsX"/>
    <property type="match status" value="2"/>
</dbReference>
<dbReference type="PANTHER" id="PTHR30572">
    <property type="entry name" value="MEMBRANE COMPONENT OF TRANSPORTER-RELATED"/>
    <property type="match status" value="1"/>
</dbReference>
<feature type="transmembrane region" description="Helical" evidence="7">
    <location>
        <begin position="304"/>
        <end position="325"/>
    </location>
</feature>